<keyword evidence="3" id="KW-0812">Transmembrane</keyword>
<evidence type="ECO:0000256" key="3">
    <source>
        <dbReference type="SAM" id="Phobius"/>
    </source>
</evidence>
<evidence type="ECO:0000256" key="1">
    <source>
        <dbReference type="SAM" id="Coils"/>
    </source>
</evidence>
<dbReference type="OrthoDB" id="45761at2759"/>
<gene>
    <name evidence="4" type="ORF">FRACYDRAFT_236646</name>
</gene>
<dbReference type="AlphaFoldDB" id="A0A1E7FJK9"/>
<sequence>MIRERNQVINNDRNAKRLSKKKQNQSALTYSSTIVLVLVLLLLLDPSISVSAMGLLSTTTKTVVHHEKKSKNKENDTTKSIVTATNTNNNESESKSDSSELMILQEQAAKLRMEAESLQLALQDTRNQKLDREREKVDQWIDDLFLIGSESNKDDNVDILKNVDQVYQYMTDKRFSAEQIYKIFNRLSDIKMERSQGLTCESRSNCSPFMSLLLDAANKLDCTEKEDNPNKRWNYKIERILQKKLFARDWNIEYIADDEPEQQRRLK</sequence>
<keyword evidence="5" id="KW-1185">Reference proteome</keyword>
<evidence type="ECO:0000256" key="2">
    <source>
        <dbReference type="SAM" id="MobiDB-lite"/>
    </source>
</evidence>
<dbReference type="EMBL" id="KV784356">
    <property type="protein sequence ID" value="OEU18369.1"/>
    <property type="molecule type" value="Genomic_DNA"/>
</dbReference>
<organism evidence="4 5">
    <name type="scientific">Fragilariopsis cylindrus CCMP1102</name>
    <dbReference type="NCBI Taxonomy" id="635003"/>
    <lineage>
        <taxon>Eukaryota</taxon>
        <taxon>Sar</taxon>
        <taxon>Stramenopiles</taxon>
        <taxon>Ochrophyta</taxon>
        <taxon>Bacillariophyta</taxon>
        <taxon>Bacillariophyceae</taxon>
        <taxon>Bacillariophycidae</taxon>
        <taxon>Bacillariales</taxon>
        <taxon>Bacillariaceae</taxon>
        <taxon>Fragilariopsis</taxon>
    </lineage>
</organism>
<feature type="region of interest" description="Disordered" evidence="2">
    <location>
        <begin position="61"/>
        <end position="100"/>
    </location>
</feature>
<evidence type="ECO:0000313" key="4">
    <source>
        <dbReference type="EMBL" id="OEU18369.1"/>
    </source>
</evidence>
<keyword evidence="3" id="KW-1133">Transmembrane helix</keyword>
<evidence type="ECO:0000313" key="5">
    <source>
        <dbReference type="Proteomes" id="UP000095751"/>
    </source>
</evidence>
<dbReference type="Proteomes" id="UP000095751">
    <property type="component" value="Unassembled WGS sequence"/>
</dbReference>
<dbReference type="InParanoid" id="A0A1E7FJK9"/>
<feature type="region of interest" description="Disordered" evidence="2">
    <location>
        <begin position="1"/>
        <end position="23"/>
    </location>
</feature>
<keyword evidence="1" id="KW-0175">Coiled coil</keyword>
<feature type="transmembrane region" description="Helical" evidence="3">
    <location>
        <begin position="27"/>
        <end position="44"/>
    </location>
</feature>
<dbReference type="KEGG" id="fcy:FRACYDRAFT_236646"/>
<accession>A0A1E7FJK9</accession>
<reference evidence="4 5" key="1">
    <citation type="submission" date="2016-09" db="EMBL/GenBank/DDBJ databases">
        <title>Extensive genetic diversity and differential bi-allelic expression allows diatom success in the polar Southern Ocean.</title>
        <authorList>
            <consortium name="DOE Joint Genome Institute"/>
            <person name="Mock T."/>
            <person name="Otillar R.P."/>
            <person name="Strauss J."/>
            <person name="Dupont C."/>
            <person name="Frickenhaus S."/>
            <person name="Maumus F."/>
            <person name="Mcmullan M."/>
            <person name="Sanges R."/>
            <person name="Schmutz J."/>
            <person name="Toseland A."/>
            <person name="Valas R."/>
            <person name="Veluchamy A."/>
            <person name="Ward B.J."/>
            <person name="Allen A."/>
            <person name="Barry K."/>
            <person name="Falciatore A."/>
            <person name="Ferrante M."/>
            <person name="Fortunato A.E."/>
            <person name="Gloeckner G."/>
            <person name="Gruber A."/>
            <person name="Hipkin R."/>
            <person name="Janech M."/>
            <person name="Kroth P."/>
            <person name="Leese F."/>
            <person name="Lindquist E."/>
            <person name="Lyon B.R."/>
            <person name="Martin J."/>
            <person name="Mayer C."/>
            <person name="Parker M."/>
            <person name="Quesneville H."/>
            <person name="Raymond J."/>
            <person name="Uhlig C."/>
            <person name="Valentin K.U."/>
            <person name="Worden A.Z."/>
            <person name="Armbrust E.V."/>
            <person name="Bowler C."/>
            <person name="Green B."/>
            <person name="Moulton V."/>
            <person name="Van Oosterhout C."/>
            <person name="Grigoriev I."/>
        </authorList>
    </citation>
    <scope>NUCLEOTIDE SEQUENCE [LARGE SCALE GENOMIC DNA]</scope>
    <source>
        <strain evidence="4 5">CCMP1102</strain>
    </source>
</reference>
<keyword evidence="3" id="KW-0472">Membrane</keyword>
<feature type="coiled-coil region" evidence="1">
    <location>
        <begin position="101"/>
        <end position="135"/>
    </location>
</feature>
<name>A0A1E7FJK9_9STRA</name>
<proteinExistence type="predicted"/>
<protein>
    <submittedName>
        <fullName evidence="4">Uncharacterized protein</fullName>
    </submittedName>
</protein>